<evidence type="ECO:0000256" key="1">
    <source>
        <dbReference type="ARBA" id="ARBA00022801"/>
    </source>
</evidence>
<dbReference type="AlphaFoldDB" id="A0A1I2AIJ8"/>
<protein>
    <submittedName>
        <fullName evidence="3">Nicotinamidase-related amidase</fullName>
    </submittedName>
</protein>
<dbReference type="SUPFAM" id="SSF52499">
    <property type="entry name" value="Isochorismatase-like hydrolases"/>
    <property type="match status" value="1"/>
</dbReference>
<dbReference type="CDD" id="cd00431">
    <property type="entry name" value="cysteine_hydrolases"/>
    <property type="match status" value="1"/>
</dbReference>
<dbReference type="EMBL" id="FONR01000001">
    <property type="protein sequence ID" value="SFE42660.1"/>
    <property type="molecule type" value="Genomic_DNA"/>
</dbReference>
<dbReference type="RefSeq" id="WP_075025769.1">
    <property type="nucleotide sequence ID" value="NZ_FONR01000001.1"/>
</dbReference>
<dbReference type="InterPro" id="IPR050272">
    <property type="entry name" value="Isochorismatase-like_hydrls"/>
</dbReference>
<dbReference type="Pfam" id="PF00857">
    <property type="entry name" value="Isochorismatase"/>
    <property type="match status" value="1"/>
</dbReference>
<evidence type="ECO:0000313" key="3">
    <source>
        <dbReference type="EMBL" id="SFE42660.1"/>
    </source>
</evidence>
<evidence type="ECO:0000259" key="2">
    <source>
        <dbReference type="Pfam" id="PF00857"/>
    </source>
</evidence>
<feature type="domain" description="Isochorismatase-like" evidence="2">
    <location>
        <begin position="12"/>
        <end position="196"/>
    </location>
</feature>
<gene>
    <name evidence="3" type="ORF">SAMN02787118_101668</name>
</gene>
<evidence type="ECO:0000313" key="4">
    <source>
        <dbReference type="Proteomes" id="UP000181942"/>
    </source>
</evidence>
<accession>A0A1I2AIJ8</accession>
<sequence length="207" mass="23265">MTVYDYDRRRTGVLLVDPLNDFLADEGKLWPRIAEVAREVDLRAHLSELVSIAREVDVPVFYVPHHRWTPGLYESFSHPNPSQRSVDKHQLFAQDAFGGDWYPPLRPEPSDTVVVQHWAQSGFANTDLEMRLRQRGVDHVIVIGLLANTCIETTAKYAMELGFHVSLVTDATAAFSSELMRAAHELNGPTYAHVITDTKSVVAALKT</sequence>
<proteinExistence type="predicted"/>
<dbReference type="Gene3D" id="3.40.50.850">
    <property type="entry name" value="Isochorismatase-like"/>
    <property type="match status" value="1"/>
</dbReference>
<dbReference type="GO" id="GO:0016787">
    <property type="term" value="F:hydrolase activity"/>
    <property type="evidence" value="ECO:0007669"/>
    <property type="project" value="UniProtKB-KW"/>
</dbReference>
<organism evidence="3 4">
    <name type="scientific">Streptomyces mirabilis</name>
    <dbReference type="NCBI Taxonomy" id="68239"/>
    <lineage>
        <taxon>Bacteria</taxon>
        <taxon>Bacillati</taxon>
        <taxon>Actinomycetota</taxon>
        <taxon>Actinomycetes</taxon>
        <taxon>Kitasatosporales</taxon>
        <taxon>Streptomycetaceae</taxon>
        <taxon>Streptomyces</taxon>
    </lineage>
</organism>
<dbReference type="OrthoDB" id="3174612at2"/>
<dbReference type="Proteomes" id="UP000181942">
    <property type="component" value="Unassembled WGS sequence"/>
</dbReference>
<name>A0A1I2AIJ8_9ACTN</name>
<dbReference type="InterPro" id="IPR000868">
    <property type="entry name" value="Isochorismatase-like_dom"/>
</dbReference>
<dbReference type="InterPro" id="IPR036380">
    <property type="entry name" value="Isochorismatase-like_sf"/>
</dbReference>
<dbReference type="PANTHER" id="PTHR43540:SF16">
    <property type="entry name" value="ISOCHORISMATASE-LIKE DOMAIN-CONTAINING PROTEIN"/>
    <property type="match status" value="1"/>
</dbReference>
<keyword evidence="1" id="KW-0378">Hydrolase</keyword>
<dbReference type="PANTHER" id="PTHR43540">
    <property type="entry name" value="PEROXYUREIDOACRYLATE/UREIDOACRYLATE AMIDOHYDROLASE-RELATED"/>
    <property type="match status" value="1"/>
</dbReference>
<reference evidence="3 4" key="1">
    <citation type="submission" date="2016-10" db="EMBL/GenBank/DDBJ databases">
        <authorList>
            <person name="de Groot N.N."/>
        </authorList>
    </citation>
    <scope>NUCLEOTIDE SEQUENCE [LARGE SCALE GENOMIC DNA]</scope>
    <source>
        <strain evidence="3 4">OK461</strain>
    </source>
</reference>